<sequence length="304" mass="35751">MPCSKDPEAGSYVFFDNIIEYVGKAESAENVPNSDEGYSGCESFSHMWKSKLKTKDNAKSICKQFIKLYNSLSHIKSRSIDNTDYKKDRSFLNYWVNMIINENRPYHNTCVNYFSDEMENHCNDIFYTVNILSNLLYDIKGGDFKKINILYNLYVNYDKIKSNIDSLSENNKTSLLPHSDKCYDMYKIAETMNNAKDPVFYEKLKDFTSLYEQLYPTFEQKEKQFNIYFKRLSDVPNNIITTSVLGSFVVLIPFMGILYKFTPMGQIFRSKNKKFTEDYNNNDDDQINLHQDTYNIKYHSVAER</sequence>
<reference evidence="2 3" key="1">
    <citation type="submission" date="2011-08" db="EMBL/GenBank/DDBJ databases">
        <title>The Genome Sequence of Plasmodium vivax India VII.</title>
        <authorList>
            <consortium name="The Broad Institute Genome Sequencing Platform"/>
            <consortium name="The Broad Institute Genome Sequencing Center for Infectious Disease"/>
            <person name="Neafsey D."/>
            <person name="Carlton J."/>
            <person name="Barnwell J."/>
            <person name="Collins W."/>
            <person name="Escalante A."/>
            <person name="Mullikin J."/>
            <person name="Saul A."/>
            <person name="Guigo R."/>
            <person name="Camara F."/>
            <person name="Young S.K."/>
            <person name="Zeng Q."/>
            <person name="Gargeya S."/>
            <person name="Fitzgerald M."/>
            <person name="Haas B."/>
            <person name="Abouelleil A."/>
            <person name="Alvarado L."/>
            <person name="Arachchi H.M."/>
            <person name="Berlin A."/>
            <person name="Brown A."/>
            <person name="Chapman S.B."/>
            <person name="Chen Z."/>
            <person name="Dunbar C."/>
            <person name="Freedman E."/>
            <person name="Gearin G."/>
            <person name="Gellesch M."/>
            <person name="Goldberg J."/>
            <person name="Griggs A."/>
            <person name="Gujja S."/>
            <person name="Heiman D."/>
            <person name="Howarth C."/>
            <person name="Larson L."/>
            <person name="Lui A."/>
            <person name="MacDonald P.J.P."/>
            <person name="Montmayeur A."/>
            <person name="Murphy C."/>
            <person name="Neiman D."/>
            <person name="Pearson M."/>
            <person name="Priest M."/>
            <person name="Roberts A."/>
            <person name="Saif S."/>
            <person name="Shea T."/>
            <person name="Shenoy N."/>
            <person name="Sisk P."/>
            <person name="Stolte C."/>
            <person name="Sykes S."/>
            <person name="Wortman J."/>
            <person name="Nusbaum C."/>
            <person name="Birren B."/>
        </authorList>
    </citation>
    <scope>NUCLEOTIDE SEQUENCE [LARGE SCALE GENOMIC DNA]</scope>
    <source>
        <strain evidence="2 3">India VII</strain>
    </source>
</reference>
<gene>
    <name evidence="2" type="ORF">PVIIG_05270</name>
</gene>
<name>A0A0J9SIX7_PLAVI</name>
<evidence type="ECO:0000313" key="2">
    <source>
        <dbReference type="EMBL" id="KMZ82975.1"/>
    </source>
</evidence>
<keyword evidence="1" id="KW-0472">Membrane</keyword>
<dbReference type="OrthoDB" id="10382873at2759"/>
<dbReference type="EMBL" id="KQ234152">
    <property type="protein sequence ID" value="KMZ82975.1"/>
    <property type="molecule type" value="Genomic_DNA"/>
</dbReference>
<proteinExistence type="predicted"/>
<evidence type="ECO:0000313" key="3">
    <source>
        <dbReference type="Proteomes" id="UP000053562"/>
    </source>
</evidence>
<feature type="transmembrane region" description="Helical" evidence="1">
    <location>
        <begin position="239"/>
        <end position="261"/>
    </location>
</feature>
<evidence type="ECO:0008006" key="4">
    <source>
        <dbReference type="Google" id="ProtNLM"/>
    </source>
</evidence>
<accession>A0A0J9SIX7</accession>
<protein>
    <recommendedName>
        <fullName evidence="4">VIR protein</fullName>
    </recommendedName>
</protein>
<organism evidence="2 3">
    <name type="scientific">Plasmodium vivax India VII</name>
    <dbReference type="NCBI Taxonomy" id="1077284"/>
    <lineage>
        <taxon>Eukaryota</taxon>
        <taxon>Sar</taxon>
        <taxon>Alveolata</taxon>
        <taxon>Apicomplexa</taxon>
        <taxon>Aconoidasida</taxon>
        <taxon>Haemosporida</taxon>
        <taxon>Plasmodiidae</taxon>
        <taxon>Plasmodium</taxon>
        <taxon>Plasmodium (Plasmodium)</taxon>
    </lineage>
</organism>
<dbReference type="Proteomes" id="UP000053562">
    <property type="component" value="Unassembled WGS sequence"/>
</dbReference>
<dbReference type="AlphaFoldDB" id="A0A0J9SIX7"/>
<keyword evidence="1" id="KW-0812">Transmembrane</keyword>
<keyword evidence="1" id="KW-1133">Transmembrane helix</keyword>
<evidence type="ECO:0000256" key="1">
    <source>
        <dbReference type="SAM" id="Phobius"/>
    </source>
</evidence>